<reference evidence="7 8" key="1">
    <citation type="journal article" date="2015" name="Front. Microbiol.">
        <title>Genome sequence of the plant growth promoting endophytic yeast Rhodotorula graminis WP1.</title>
        <authorList>
            <person name="Firrincieli A."/>
            <person name="Otillar R."/>
            <person name="Salamov A."/>
            <person name="Schmutz J."/>
            <person name="Khan Z."/>
            <person name="Redman R.S."/>
            <person name="Fleck N.D."/>
            <person name="Lindquist E."/>
            <person name="Grigoriev I.V."/>
            <person name="Doty S.L."/>
        </authorList>
    </citation>
    <scope>NUCLEOTIDE SEQUENCE [LARGE SCALE GENOMIC DNA]</scope>
    <source>
        <strain evidence="7 8">WP1</strain>
    </source>
</reference>
<dbReference type="InterPro" id="IPR029044">
    <property type="entry name" value="Nucleotide-diphossugar_trans"/>
</dbReference>
<feature type="domain" description="Glycosyl transferase 64" evidence="6">
    <location>
        <begin position="43"/>
        <end position="295"/>
    </location>
</feature>
<feature type="chain" id="PRO_5006156924" evidence="5">
    <location>
        <begin position="26"/>
        <end position="355"/>
    </location>
</feature>
<evidence type="ECO:0000256" key="5">
    <source>
        <dbReference type="SAM" id="SignalP"/>
    </source>
</evidence>
<dbReference type="SUPFAM" id="SSF53448">
    <property type="entry name" value="Nucleotide-diphospho-sugar transferases"/>
    <property type="match status" value="1"/>
</dbReference>
<dbReference type="Gene3D" id="3.90.550.10">
    <property type="entry name" value="Spore Coat Polysaccharide Biosynthesis Protein SpsA, Chain A"/>
    <property type="match status" value="1"/>
</dbReference>
<evidence type="ECO:0000259" key="6">
    <source>
        <dbReference type="Pfam" id="PF09258"/>
    </source>
</evidence>
<dbReference type="OMA" id="CEDIGLN"/>
<dbReference type="InterPro" id="IPR015338">
    <property type="entry name" value="GT64_dom"/>
</dbReference>
<comment type="subcellular location">
    <subcellularLocation>
        <location evidence="1">Membrane</location>
    </subcellularLocation>
</comment>
<evidence type="ECO:0000313" key="8">
    <source>
        <dbReference type="Proteomes" id="UP000053890"/>
    </source>
</evidence>
<evidence type="ECO:0000313" key="7">
    <source>
        <dbReference type="EMBL" id="KPV73291.1"/>
    </source>
</evidence>
<organism evidence="7 8">
    <name type="scientific">Rhodotorula graminis (strain WP1)</name>
    <dbReference type="NCBI Taxonomy" id="578459"/>
    <lineage>
        <taxon>Eukaryota</taxon>
        <taxon>Fungi</taxon>
        <taxon>Dikarya</taxon>
        <taxon>Basidiomycota</taxon>
        <taxon>Pucciniomycotina</taxon>
        <taxon>Microbotryomycetes</taxon>
        <taxon>Sporidiobolales</taxon>
        <taxon>Sporidiobolaceae</taxon>
        <taxon>Rhodotorula</taxon>
    </lineage>
</organism>
<dbReference type="AlphaFoldDB" id="A0A0P9FC83"/>
<dbReference type="STRING" id="578459.A0A0P9FC83"/>
<keyword evidence="5" id="KW-0732">Signal</keyword>
<dbReference type="PANTHER" id="PTHR48261">
    <property type="entry name" value="ACETYLGLUCOSAMINYLTRANSFERASE"/>
    <property type="match status" value="1"/>
</dbReference>
<gene>
    <name evidence="7" type="ORF">RHOBADRAFT_55054</name>
</gene>
<dbReference type="GeneID" id="28978086"/>
<evidence type="ECO:0000256" key="1">
    <source>
        <dbReference type="ARBA" id="ARBA00004370"/>
    </source>
</evidence>
<proteinExistence type="predicted"/>
<accession>A0A0P9FC83</accession>
<dbReference type="Proteomes" id="UP000053890">
    <property type="component" value="Unassembled WGS sequence"/>
</dbReference>
<sequence length="355" mass="39586">MARVRVHRLAGVLLVLALVLAVSLALHRSSLSSSSPPLEPGCTLVVNVFSRPTTVAESVRHYAQTTSITAIVLLWAGPAQANETDLVAAAGGTRLSLVVPPSTSLNWRFYPWPEIRTDCVISMDDDWRMPHDHINRVSQVWHAGYRDRWVGFEHMGRNHVERDLADDGSAPQPVYAPTFWSQYTAKPAVMPPSKFHSIMLPSGAALSRKFFDAYHAPQWAAARRVVDELTNCEDLLMNYVVANLTGPRAGPAFVRAWHKPFQVDGLWFRPKHLGTRSECLQRFAGLTDTRLVYSDAYVPLDDAEVGVPPPDAYSYSTEIPFDLPCARPLFDREGICELVDSDAGWRMIGQPWIGR</sequence>
<dbReference type="EMBL" id="KQ474083">
    <property type="protein sequence ID" value="KPV73291.1"/>
    <property type="molecule type" value="Genomic_DNA"/>
</dbReference>
<dbReference type="OrthoDB" id="2014201at2759"/>
<dbReference type="RefSeq" id="XP_018269340.1">
    <property type="nucleotide sequence ID" value="XM_018417638.1"/>
</dbReference>
<keyword evidence="2 7" id="KW-0808">Transferase</keyword>
<name>A0A0P9FC83_RHOGW</name>
<dbReference type="GO" id="GO:0016757">
    <property type="term" value="F:glycosyltransferase activity"/>
    <property type="evidence" value="ECO:0007669"/>
    <property type="project" value="InterPro"/>
</dbReference>
<evidence type="ECO:0000256" key="4">
    <source>
        <dbReference type="ARBA" id="ARBA00023157"/>
    </source>
</evidence>
<protein>
    <submittedName>
        <fullName evidence="7">Glycosyltransferase family 64 protein</fullName>
    </submittedName>
</protein>
<evidence type="ECO:0000256" key="2">
    <source>
        <dbReference type="ARBA" id="ARBA00022679"/>
    </source>
</evidence>
<keyword evidence="8" id="KW-1185">Reference proteome</keyword>
<dbReference type="Pfam" id="PF09258">
    <property type="entry name" value="Glyco_transf_64"/>
    <property type="match status" value="1"/>
</dbReference>
<keyword evidence="3" id="KW-0472">Membrane</keyword>
<dbReference type="InterPro" id="IPR004263">
    <property type="entry name" value="Exostosin"/>
</dbReference>
<dbReference type="GO" id="GO:0016020">
    <property type="term" value="C:membrane"/>
    <property type="evidence" value="ECO:0007669"/>
    <property type="project" value="UniProtKB-SubCell"/>
</dbReference>
<dbReference type="PANTHER" id="PTHR48261:SF2">
    <property type="entry name" value="ACETYLGLUCOSAMINYLTRANSFERASE"/>
    <property type="match status" value="1"/>
</dbReference>
<feature type="signal peptide" evidence="5">
    <location>
        <begin position="1"/>
        <end position="25"/>
    </location>
</feature>
<evidence type="ECO:0000256" key="3">
    <source>
        <dbReference type="ARBA" id="ARBA00023136"/>
    </source>
</evidence>
<keyword evidence="4" id="KW-1015">Disulfide bond</keyword>